<name>A0A934I508_9CORY</name>
<dbReference type="PANTHER" id="PTHR38445:SF7">
    <property type="entry name" value="GNTR-FAMILY TRANSCRIPTIONAL REGULATOR"/>
    <property type="match status" value="1"/>
</dbReference>
<dbReference type="Pfam" id="PF00392">
    <property type="entry name" value="GntR"/>
    <property type="match status" value="1"/>
</dbReference>
<gene>
    <name evidence="5" type="ORF">JDV75_05380</name>
</gene>
<dbReference type="InterPro" id="IPR036388">
    <property type="entry name" value="WH-like_DNA-bd_sf"/>
</dbReference>
<evidence type="ECO:0000256" key="3">
    <source>
        <dbReference type="ARBA" id="ARBA00023163"/>
    </source>
</evidence>
<keyword evidence="6" id="KW-1185">Reference proteome</keyword>
<dbReference type="PRINTS" id="PR00035">
    <property type="entry name" value="HTHGNTR"/>
</dbReference>
<feature type="domain" description="HTH gntR-type" evidence="4">
    <location>
        <begin position="11"/>
        <end position="79"/>
    </location>
</feature>
<organism evidence="5 6">
    <name type="scientific">Corynebacterium meridianum</name>
    <dbReference type="NCBI Taxonomy" id="2765363"/>
    <lineage>
        <taxon>Bacteria</taxon>
        <taxon>Bacillati</taxon>
        <taxon>Actinomycetota</taxon>
        <taxon>Actinomycetes</taxon>
        <taxon>Mycobacteriales</taxon>
        <taxon>Corynebacteriaceae</taxon>
        <taxon>Corynebacterium</taxon>
    </lineage>
</organism>
<accession>A0A934I508</accession>
<comment type="caution">
    <text evidence="5">The sequence shown here is derived from an EMBL/GenBank/DDBJ whole genome shotgun (WGS) entry which is preliminary data.</text>
</comment>
<dbReference type="CDD" id="cd07377">
    <property type="entry name" value="WHTH_GntR"/>
    <property type="match status" value="1"/>
</dbReference>
<dbReference type="SUPFAM" id="SSF46785">
    <property type="entry name" value="Winged helix' DNA-binding domain"/>
    <property type="match status" value="1"/>
</dbReference>
<keyword evidence="1" id="KW-0805">Transcription regulation</keyword>
<evidence type="ECO:0000256" key="1">
    <source>
        <dbReference type="ARBA" id="ARBA00023015"/>
    </source>
</evidence>
<evidence type="ECO:0000259" key="4">
    <source>
        <dbReference type="PROSITE" id="PS50949"/>
    </source>
</evidence>
<keyword evidence="3" id="KW-0804">Transcription</keyword>
<dbReference type="Gene3D" id="1.10.10.10">
    <property type="entry name" value="Winged helix-like DNA-binding domain superfamily/Winged helix DNA-binding domain"/>
    <property type="match status" value="1"/>
</dbReference>
<dbReference type="Proteomes" id="UP000645966">
    <property type="component" value="Unassembled WGS sequence"/>
</dbReference>
<protein>
    <submittedName>
        <fullName evidence="5">GntR family transcriptional regulator</fullName>
    </submittedName>
</protein>
<dbReference type="AlphaFoldDB" id="A0A934I508"/>
<dbReference type="PANTHER" id="PTHR38445">
    <property type="entry name" value="HTH-TYPE TRANSCRIPTIONAL REPRESSOR YTRA"/>
    <property type="match status" value="1"/>
</dbReference>
<keyword evidence="2" id="KW-0238">DNA-binding</keyword>
<evidence type="ECO:0000313" key="5">
    <source>
        <dbReference type="EMBL" id="MBI8989191.1"/>
    </source>
</evidence>
<evidence type="ECO:0000313" key="6">
    <source>
        <dbReference type="Proteomes" id="UP000645966"/>
    </source>
</evidence>
<dbReference type="EMBL" id="JAEIOS010000011">
    <property type="protein sequence ID" value="MBI8989191.1"/>
    <property type="molecule type" value="Genomic_DNA"/>
</dbReference>
<dbReference type="PROSITE" id="PS50949">
    <property type="entry name" value="HTH_GNTR"/>
    <property type="match status" value="1"/>
</dbReference>
<evidence type="ECO:0000256" key="2">
    <source>
        <dbReference type="ARBA" id="ARBA00023125"/>
    </source>
</evidence>
<dbReference type="RefSeq" id="WP_198738196.1">
    <property type="nucleotide sequence ID" value="NZ_JAEIOS010000011.1"/>
</dbReference>
<dbReference type="GO" id="GO:0003700">
    <property type="term" value="F:DNA-binding transcription factor activity"/>
    <property type="evidence" value="ECO:0007669"/>
    <property type="project" value="InterPro"/>
</dbReference>
<dbReference type="GO" id="GO:0003677">
    <property type="term" value="F:DNA binding"/>
    <property type="evidence" value="ECO:0007669"/>
    <property type="project" value="UniProtKB-KW"/>
</dbReference>
<sequence>MLITLDTSSPAPVYTQLVAALTRSITDGETPAGARLPSAGELAEALDLNRNTVLRAYRQLRDRGLVELRRGKGATVLRPPERTTAVENALDALARLARESGVSLDQLTASLAARGVTG</sequence>
<reference evidence="5" key="1">
    <citation type="submission" date="2020-12" db="EMBL/GenBank/DDBJ databases">
        <title>Genome public.</title>
        <authorList>
            <person name="Sun Q."/>
        </authorList>
    </citation>
    <scope>NUCLEOTIDE SEQUENCE</scope>
    <source>
        <strain evidence="5">CCM 8863</strain>
    </source>
</reference>
<dbReference type="InterPro" id="IPR036390">
    <property type="entry name" value="WH_DNA-bd_sf"/>
</dbReference>
<proteinExistence type="predicted"/>
<dbReference type="SMART" id="SM00345">
    <property type="entry name" value="HTH_GNTR"/>
    <property type="match status" value="1"/>
</dbReference>
<dbReference type="InterPro" id="IPR000524">
    <property type="entry name" value="Tscrpt_reg_HTH_GntR"/>
</dbReference>